<organism evidence="1 2">
    <name type="scientific">Crocosphaera chwakensis CCY0110</name>
    <dbReference type="NCBI Taxonomy" id="391612"/>
    <lineage>
        <taxon>Bacteria</taxon>
        <taxon>Bacillati</taxon>
        <taxon>Cyanobacteriota</taxon>
        <taxon>Cyanophyceae</taxon>
        <taxon>Oscillatoriophycideae</taxon>
        <taxon>Chroococcales</taxon>
        <taxon>Aphanothecaceae</taxon>
        <taxon>Crocosphaera</taxon>
        <taxon>Crocosphaera chwakensis</taxon>
    </lineage>
</organism>
<proteinExistence type="predicted"/>
<keyword evidence="2" id="KW-1185">Reference proteome</keyword>
<dbReference type="Proteomes" id="UP000003781">
    <property type="component" value="Unassembled WGS sequence"/>
</dbReference>
<sequence>MFKLMPLFSAIDSADITTVSNIS</sequence>
<protein>
    <submittedName>
        <fullName evidence="1">Uncharacterized protein</fullName>
    </submittedName>
</protein>
<comment type="caution">
    <text evidence="1">The sequence shown here is derived from an EMBL/GenBank/DDBJ whole genome shotgun (WGS) entry which is preliminary data.</text>
</comment>
<dbReference type="AlphaFoldDB" id="A3IIN4"/>
<evidence type="ECO:0000313" key="1">
    <source>
        <dbReference type="EMBL" id="EAZ93666.1"/>
    </source>
</evidence>
<reference evidence="1 2" key="1">
    <citation type="submission" date="2007-03" db="EMBL/GenBank/DDBJ databases">
        <authorList>
            <person name="Stal L."/>
            <person name="Ferriera S."/>
            <person name="Johnson J."/>
            <person name="Kravitz S."/>
            <person name="Beeson K."/>
            <person name="Sutton G."/>
            <person name="Rogers Y.-H."/>
            <person name="Friedman R."/>
            <person name="Frazier M."/>
            <person name="Venter J.C."/>
        </authorList>
    </citation>
    <scope>NUCLEOTIDE SEQUENCE [LARGE SCALE GENOMIC DNA]</scope>
    <source>
        <strain evidence="1 2">CCY0110</strain>
    </source>
</reference>
<name>A3IIN4_9CHRO</name>
<dbReference type="EMBL" id="AAXW01000002">
    <property type="protein sequence ID" value="EAZ93666.1"/>
    <property type="molecule type" value="Genomic_DNA"/>
</dbReference>
<evidence type="ECO:0000313" key="2">
    <source>
        <dbReference type="Proteomes" id="UP000003781"/>
    </source>
</evidence>
<gene>
    <name evidence="1" type="ORF">CY0110_17762</name>
</gene>
<accession>A3IIN4</accession>